<dbReference type="RefSeq" id="WP_227517621.1">
    <property type="nucleotide sequence ID" value="NZ_CP018092.1"/>
</dbReference>
<keyword evidence="5 7" id="KW-0413">Isomerase</keyword>
<evidence type="ECO:0000256" key="1">
    <source>
        <dbReference type="ARBA" id="ARBA00000056"/>
    </source>
</evidence>
<dbReference type="GO" id="GO:0005975">
    <property type="term" value="P:carbohydrate metabolic process"/>
    <property type="evidence" value="ECO:0007669"/>
    <property type="project" value="UniProtKB-UniRule"/>
</dbReference>
<evidence type="ECO:0000313" key="8">
    <source>
        <dbReference type="EMBL" id="ATS19529.1"/>
    </source>
</evidence>
<evidence type="ECO:0000256" key="6">
    <source>
        <dbReference type="ARBA" id="ARBA00023277"/>
    </source>
</evidence>
<dbReference type="EC" id="5.1.3.9" evidence="7"/>
<dbReference type="NCBIfam" id="NF002231">
    <property type="entry name" value="PRK01130.1"/>
    <property type="match status" value="1"/>
</dbReference>
<name>A0A2D2Q510_PARLV</name>
<dbReference type="PANTHER" id="PTHR36204:SF1">
    <property type="entry name" value="N-ACETYLMANNOSAMINE-6-PHOSPHATE 2-EPIMERASE-RELATED"/>
    <property type="match status" value="1"/>
</dbReference>
<proteinExistence type="inferred from homology"/>
<dbReference type="UniPathway" id="UPA00629">
    <property type="reaction ID" value="UER00682"/>
</dbReference>
<evidence type="ECO:0000256" key="5">
    <source>
        <dbReference type="ARBA" id="ARBA00023235"/>
    </source>
</evidence>
<comment type="function">
    <text evidence="2 7">Converts N-acetylmannosamine-6-phosphate (ManNAc-6-P) to N-acetylglucosamine-6-phosphate (GlcNAc-6-P).</text>
</comment>
<dbReference type="GO" id="GO:0019262">
    <property type="term" value="P:N-acetylneuraminate catabolic process"/>
    <property type="evidence" value="ECO:0007669"/>
    <property type="project" value="UniProtKB-UniRule"/>
</dbReference>
<evidence type="ECO:0000313" key="9">
    <source>
        <dbReference type="Proteomes" id="UP000231057"/>
    </source>
</evidence>
<comment type="pathway">
    <text evidence="3 7">Amino-sugar metabolism; N-acetylneuraminate degradation; D-fructose 6-phosphate from N-acetylneuraminate: step 3/5.</text>
</comment>
<dbReference type="InterPro" id="IPR013785">
    <property type="entry name" value="Aldolase_TIM"/>
</dbReference>
<dbReference type="KEGG" id="slw:BRW62_06040"/>
<dbReference type="SUPFAM" id="SSF51366">
    <property type="entry name" value="Ribulose-phoshate binding barrel"/>
    <property type="match status" value="1"/>
</dbReference>
<comment type="similarity">
    <text evidence="4 7">Belongs to the NanE family.</text>
</comment>
<evidence type="ECO:0000256" key="2">
    <source>
        <dbReference type="ARBA" id="ARBA00002147"/>
    </source>
</evidence>
<protein>
    <recommendedName>
        <fullName evidence="7">Putative N-acetylmannosamine-6-phosphate 2-epimerase</fullName>
        <ecNumber evidence="7">5.1.3.9</ecNumber>
    </recommendedName>
    <alternativeName>
        <fullName evidence="7">ManNAc-6-P epimerase</fullName>
    </alternativeName>
</protein>
<keyword evidence="6 7" id="KW-0119">Carbohydrate metabolism</keyword>
<dbReference type="Proteomes" id="UP000231057">
    <property type="component" value="Chromosome"/>
</dbReference>
<dbReference type="GO" id="GO:0047465">
    <property type="term" value="F:N-acylglucosamine-6-phosphate 2-epimerase activity"/>
    <property type="evidence" value="ECO:0007669"/>
    <property type="project" value="UniProtKB-EC"/>
</dbReference>
<accession>A0A2D2Q510</accession>
<dbReference type="Gene3D" id="3.20.20.70">
    <property type="entry name" value="Aldolase class I"/>
    <property type="match status" value="1"/>
</dbReference>
<reference evidence="8 9" key="1">
    <citation type="submission" date="2016-11" db="EMBL/GenBank/DDBJ databases">
        <title>Complete genome sequence of thermophilic cyanobacteria strain Synechococcus sp. PCC6715.</title>
        <authorList>
            <person name="Tang J."/>
            <person name="Daroch M."/>
            <person name="Liang Y."/>
            <person name="Jiang D."/>
            <person name="Shah M."/>
        </authorList>
    </citation>
    <scope>NUCLEOTIDE SEQUENCE [LARGE SCALE GENOMIC DNA]</scope>
    <source>
        <strain evidence="8 9">PCC 6715</strain>
    </source>
</reference>
<evidence type="ECO:0000256" key="7">
    <source>
        <dbReference type="HAMAP-Rule" id="MF_01235"/>
    </source>
</evidence>
<sequence>MLQQTITEVVRGGLIVSCQAPPDSPLAAPEIIKAMAQAAVLRGAVAVRINTPEHIRAVRQGVNVPIIGLWKQVLPETPVYITPRFADAMAVAAAGADVIALDATERSRPEPLAPLIERIHTELGKLVMADIDSVASAAAAVSAGADWVATTLFGYTEATAAETPPSWELLTALVQTLSVPILCEGGIASPAMAAKALALGAHAVVVGTAITGIDRQVEVYRQALRSE</sequence>
<reference evidence="9" key="2">
    <citation type="journal article" date="2022" name="Front. Microbiol.">
        <title>Comparative Genomic Analysis Revealed Distinct Molecular Components and Organization of CO2-Concentrating Mechanism in Thermophilic Cyanobacteria.</title>
        <authorList>
            <person name="Tang J."/>
            <person name="Zhou H."/>
            <person name="Yao D."/>
            <person name="Riaz S."/>
            <person name="You D."/>
            <person name="Klepacz-Smolka A."/>
            <person name="Daroch M."/>
        </authorList>
    </citation>
    <scope>NUCLEOTIDE SEQUENCE [LARGE SCALE GENOMIC DNA]</scope>
    <source>
        <strain evidence="9">PCC 6715</strain>
    </source>
</reference>
<dbReference type="CDD" id="cd04729">
    <property type="entry name" value="NanE"/>
    <property type="match status" value="1"/>
</dbReference>
<dbReference type="HAMAP" id="MF_01235">
    <property type="entry name" value="ManNAc6P_epimer"/>
    <property type="match status" value="1"/>
</dbReference>
<dbReference type="GO" id="GO:0005829">
    <property type="term" value="C:cytosol"/>
    <property type="evidence" value="ECO:0007669"/>
    <property type="project" value="TreeGrafter"/>
</dbReference>
<evidence type="ECO:0000256" key="3">
    <source>
        <dbReference type="ARBA" id="ARBA00005081"/>
    </source>
</evidence>
<evidence type="ECO:0000256" key="4">
    <source>
        <dbReference type="ARBA" id="ARBA00007439"/>
    </source>
</evidence>
<dbReference type="PANTHER" id="PTHR36204">
    <property type="entry name" value="N-ACETYLMANNOSAMINE-6-PHOSPHATE 2-EPIMERASE-RELATED"/>
    <property type="match status" value="1"/>
</dbReference>
<dbReference type="EMBL" id="CP018092">
    <property type="protein sequence ID" value="ATS19529.1"/>
    <property type="molecule type" value="Genomic_DNA"/>
</dbReference>
<organism evidence="8 9">
    <name type="scientific">Parathermosynechococcus lividus PCC 6715</name>
    <dbReference type="NCBI Taxonomy" id="1917166"/>
    <lineage>
        <taxon>Bacteria</taxon>
        <taxon>Bacillati</taxon>
        <taxon>Cyanobacteriota</taxon>
        <taxon>Cyanophyceae</taxon>
        <taxon>Acaryochloridales</taxon>
        <taxon>Thermosynechococcaceae</taxon>
        <taxon>Parathermosynechococcus</taxon>
    </lineage>
</organism>
<comment type="catalytic activity">
    <reaction evidence="1 7">
        <text>an N-acyl-D-glucosamine 6-phosphate = an N-acyl-D-mannosamine 6-phosphate</text>
        <dbReference type="Rhea" id="RHEA:23932"/>
        <dbReference type="ChEBI" id="CHEBI:57599"/>
        <dbReference type="ChEBI" id="CHEBI:57666"/>
        <dbReference type="EC" id="5.1.3.9"/>
    </reaction>
</comment>
<dbReference type="AlphaFoldDB" id="A0A2D2Q510"/>
<dbReference type="InterPro" id="IPR007260">
    <property type="entry name" value="NanE"/>
</dbReference>
<dbReference type="InterPro" id="IPR011060">
    <property type="entry name" value="RibuloseP-bd_barrel"/>
</dbReference>
<dbReference type="GO" id="GO:0006053">
    <property type="term" value="P:N-acetylmannosamine catabolic process"/>
    <property type="evidence" value="ECO:0007669"/>
    <property type="project" value="TreeGrafter"/>
</dbReference>
<keyword evidence="9" id="KW-1185">Reference proteome</keyword>
<gene>
    <name evidence="7" type="primary">nanE</name>
    <name evidence="8" type="ORF">BRW62_06040</name>
</gene>
<dbReference type="Pfam" id="PF04131">
    <property type="entry name" value="NanE"/>
    <property type="match status" value="1"/>
</dbReference>